<gene>
    <name evidence="2" type="ORF">MEUPH1_LOCUS30684</name>
</gene>
<keyword evidence="3" id="KW-1185">Reference proteome</keyword>
<keyword evidence="1" id="KW-1133">Transmembrane helix</keyword>
<dbReference type="AlphaFoldDB" id="A0AAV0Y949"/>
<organism evidence="2 3">
    <name type="scientific">Macrosiphum euphorbiae</name>
    <name type="common">potato aphid</name>
    <dbReference type="NCBI Taxonomy" id="13131"/>
    <lineage>
        <taxon>Eukaryota</taxon>
        <taxon>Metazoa</taxon>
        <taxon>Ecdysozoa</taxon>
        <taxon>Arthropoda</taxon>
        <taxon>Hexapoda</taxon>
        <taxon>Insecta</taxon>
        <taxon>Pterygota</taxon>
        <taxon>Neoptera</taxon>
        <taxon>Paraneoptera</taxon>
        <taxon>Hemiptera</taxon>
        <taxon>Sternorrhyncha</taxon>
        <taxon>Aphidomorpha</taxon>
        <taxon>Aphidoidea</taxon>
        <taxon>Aphididae</taxon>
        <taxon>Macrosiphini</taxon>
        <taxon>Macrosiphum</taxon>
    </lineage>
</organism>
<name>A0AAV0Y949_9HEMI</name>
<comment type="caution">
    <text evidence="2">The sequence shown here is derived from an EMBL/GenBank/DDBJ whole genome shotgun (WGS) entry which is preliminary data.</text>
</comment>
<accession>A0AAV0Y949</accession>
<feature type="transmembrane region" description="Helical" evidence="1">
    <location>
        <begin position="65"/>
        <end position="86"/>
    </location>
</feature>
<dbReference type="Proteomes" id="UP001160148">
    <property type="component" value="Unassembled WGS sequence"/>
</dbReference>
<proteinExistence type="predicted"/>
<feature type="transmembrane region" description="Helical" evidence="1">
    <location>
        <begin position="26"/>
        <end position="45"/>
    </location>
</feature>
<keyword evidence="1" id="KW-0812">Transmembrane</keyword>
<dbReference type="EMBL" id="CARXXK010001749">
    <property type="protein sequence ID" value="CAI6377420.1"/>
    <property type="molecule type" value="Genomic_DNA"/>
</dbReference>
<reference evidence="2 3" key="1">
    <citation type="submission" date="2023-01" db="EMBL/GenBank/DDBJ databases">
        <authorList>
            <person name="Whitehead M."/>
        </authorList>
    </citation>
    <scope>NUCLEOTIDE SEQUENCE [LARGE SCALE GENOMIC DNA]</scope>
</reference>
<evidence type="ECO:0000256" key="1">
    <source>
        <dbReference type="SAM" id="Phobius"/>
    </source>
</evidence>
<keyword evidence="1" id="KW-0472">Membrane</keyword>
<evidence type="ECO:0000313" key="3">
    <source>
        <dbReference type="Proteomes" id="UP001160148"/>
    </source>
</evidence>
<sequence>MPLWLRCFPCNKKNIFQYHFSDKCQIIFSIVIIITCVFNLISAPLVEQCMVDDWSDVLSTSLTVLQSRVVAIASVISRGIVLYNAYFNKYQKYRTTLESFSIYSFYSPMTAAVWSRYKLYSVVTVSLCV</sequence>
<evidence type="ECO:0000313" key="2">
    <source>
        <dbReference type="EMBL" id="CAI6377420.1"/>
    </source>
</evidence>
<protein>
    <submittedName>
        <fullName evidence="2">Uncharacterized protein</fullName>
    </submittedName>
</protein>